<dbReference type="HOGENOM" id="CLU_089574_10_1_4"/>
<evidence type="ECO:0000313" key="3">
    <source>
        <dbReference type="Proteomes" id="UP000009874"/>
    </source>
</evidence>
<dbReference type="SUPFAM" id="SSF52821">
    <property type="entry name" value="Rhodanese/Cell cycle control phosphatase"/>
    <property type="match status" value="1"/>
</dbReference>
<protein>
    <recommendedName>
        <fullName evidence="1">Rhodanese domain-containing protein</fullName>
    </recommendedName>
</protein>
<dbReference type="PROSITE" id="PS50206">
    <property type="entry name" value="RHODANESE_3"/>
    <property type="match status" value="1"/>
</dbReference>
<gene>
    <name evidence="2" type="ORF">HMPREF9710_03474</name>
</gene>
<evidence type="ECO:0000259" key="1">
    <source>
        <dbReference type="PROSITE" id="PS50206"/>
    </source>
</evidence>
<accession>K9DA83</accession>
<dbReference type="STRING" id="47229.LO55_333"/>
<dbReference type="Proteomes" id="UP000009874">
    <property type="component" value="Unassembled WGS sequence"/>
</dbReference>
<dbReference type="Gene3D" id="3.40.250.10">
    <property type="entry name" value="Rhodanese-like domain"/>
    <property type="match status" value="1"/>
</dbReference>
<dbReference type="InterPro" id="IPR001763">
    <property type="entry name" value="Rhodanese-like_dom"/>
</dbReference>
<dbReference type="Pfam" id="PF00581">
    <property type="entry name" value="Rhodanese"/>
    <property type="match status" value="1"/>
</dbReference>
<dbReference type="CDD" id="cd01522">
    <property type="entry name" value="RHOD_1"/>
    <property type="match status" value="1"/>
</dbReference>
<reference evidence="2 3" key="1">
    <citation type="submission" date="2012-09" db="EMBL/GenBank/DDBJ databases">
        <title>The Genome Sequence of Massilia timonae CCUG 45783.</title>
        <authorList>
            <consortium name="The Broad Institute Genome Sequencing Platform"/>
            <person name="Earl A."/>
            <person name="Ward D."/>
            <person name="Feldgarden M."/>
            <person name="Gevers D."/>
            <person name="Huys G."/>
            <person name="Walker B."/>
            <person name="Young S.K."/>
            <person name="Zeng Q."/>
            <person name="Gargeya S."/>
            <person name="Fitzgerald M."/>
            <person name="Haas B."/>
            <person name="Abouelleil A."/>
            <person name="Alvarado L."/>
            <person name="Arachchi H.M."/>
            <person name="Berlin A.M."/>
            <person name="Chapman S.B."/>
            <person name="Goldberg J."/>
            <person name="Griggs A."/>
            <person name="Gujja S."/>
            <person name="Hansen M."/>
            <person name="Howarth C."/>
            <person name="Imamovic A."/>
            <person name="Larimer J."/>
            <person name="McCowen C."/>
            <person name="Montmayeur A."/>
            <person name="Murphy C."/>
            <person name="Neiman D."/>
            <person name="Pearson M."/>
            <person name="Priest M."/>
            <person name="Roberts A."/>
            <person name="Saif S."/>
            <person name="Shea T."/>
            <person name="Sisk P."/>
            <person name="Sykes S."/>
            <person name="Wortman J."/>
            <person name="Nusbaum C."/>
            <person name="Birren B."/>
        </authorList>
    </citation>
    <scope>NUCLEOTIDE SEQUENCE [LARGE SCALE GENOMIC DNA]</scope>
    <source>
        <strain evidence="2 3">CCUG 45783</strain>
    </source>
</reference>
<feature type="domain" description="Rhodanese" evidence="1">
    <location>
        <begin position="49"/>
        <end position="152"/>
    </location>
</feature>
<sequence>MVVQRERMPKNGTDIMTKENILEAARQRGAGQPYAGAVTPQEAFELLKSSPKVKLVDVRTNAERDWVGRVAIPDAQHAAVQWATYPGGVPNPDFGAQLEKVASKDDTLLFLCRSGVRSRHSARVATELGYANSFDILEGFEGDKDGEGHRKTVGGWCKAGLPWVGA</sequence>
<dbReference type="EMBL" id="AGZI01000041">
    <property type="protein sequence ID" value="EKU81634.1"/>
    <property type="molecule type" value="Genomic_DNA"/>
</dbReference>
<organism evidence="2 3">
    <name type="scientific">Massilia timonae CCUG 45783</name>
    <dbReference type="NCBI Taxonomy" id="883126"/>
    <lineage>
        <taxon>Bacteria</taxon>
        <taxon>Pseudomonadati</taxon>
        <taxon>Pseudomonadota</taxon>
        <taxon>Betaproteobacteria</taxon>
        <taxon>Burkholderiales</taxon>
        <taxon>Oxalobacteraceae</taxon>
        <taxon>Telluria group</taxon>
        <taxon>Massilia</taxon>
    </lineage>
</organism>
<dbReference type="AlphaFoldDB" id="K9DA83"/>
<proteinExistence type="predicted"/>
<evidence type="ECO:0000313" key="2">
    <source>
        <dbReference type="EMBL" id="EKU81634.1"/>
    </source>
</evidence>
<dbReference type="eggNOG" id="COG0607">
    <property type="taxonomic scope" value="Bacteria"/>
</dbReference>
<comment type="caution">
    <text evidence="2">The sequence shown here is derived from an EMBL/GenBank/DDBJ whole genome shotgun (WGS) entry which is preliminary data.</text>
</comment>
<name>K9DA83_9BURK</name>
<dbReference type="PATRIC" id="fig|883126.3.peg.3502"/>
<dbReference type="InterPro" id="IPR036873">
    <property type="entry name" value="Rhodanese-like_dom_sf"/>
</dbReference>
<keyword evidence="3" id="KW-1185">Reference proteome</keyword>
<dbReference type="SMART" id="SM00450">
    <property type="entry name" value="RHOD"/>
    <property type="match status" value="1"/>
</dbReference>